<dbReference type="Gene3D" id="3.40.50.150">
    <property type="entry name" value="Vaccinia Virus protein VP39"/>
    <property type="match status" value="1"/>
</dbReference>
<protein>
    <submittedName>
        <fullName evidence="6">Class I SAM-dependent rRNA methyltransferase</fullName>
    </submittedName>
</protein>
<comment type="caution">
    <text evidence="6">The sequence shown here is derived from an EMBL/GenBank/DDBJ whole genome shotgun (WGS) entry which is preliminary data.</text>
</comment>
<evidence type="ECO:0000259" key="4">
    <source>
        <dbReference type="Pfam" id="PF10672"/>
    </source>
</evidence>
<dbReference type="InterPro" id="IPR019614">
    <property type="entry name" value="SAM-dep_methyl-trfase"/>
</dbReference>
<dbReference type="CDD" id="cd02440">
    <property type="entry name" value="AdoMet_MTases"/>
    <property type="match status" value="1"/>
</dbReference>
<dbReference type="Gene3D" id="3.30.750.80">
    <property type="entry name" value="RNA methyltransferase domain (HRMD) like"/>
    <property type="match status" value="1"/>
</dbReference>
<dbReference type="GO" id="GO:0032259">
    <property type="term" value="P:methylation"/>
    <property type="evidence" value="ECO:0007669"/>
    <property type="project" value="UniProtKB-KW"/>
</dbReference>
<dbReference type="CDD" id="cd21153">
    <property type="entry name" value="PUA_RlmI"/>
    <property type="match status" value="1"/>
</dbReference>
<dbReference type="Pfam" id="PF17785">
    <property type="entry name" value="PUA_3"/>
    <property type="match status" value="1"/>
</dbReference>
<dbReference type="PANTHER" id="PTHR43042:SF3">
    <property type="entry name" value="RIBOSOMAL RNA LARGE SUBUNIT METHYLTRANSFERASE YWBD-RELATED"/>
    <property type="match status" value="1"/>
</dbReference>
<dbReference type="GO" id="GO:0008168">
    <property type="term" value="F:methyltransferase activity"/>
    <property type="evidence" value="ECO:0007669"/>
    <property type="project" value="UniProtKB-KW"/>
</dbReference>
<dbReference type="Gene3D" id="2.30.130.10">
    <property type="entry name" value="PUA domain"/>
    <property type="match status" value="1"/>
</dbReference>
<gene>
    <name evidence="6" type="ORF">EBO34_14645</name>
</gene>
<dbReference type="PANTHER" id="PTHR43042">
    <property type="entry name" value="SAM-DEPENDENT METHYLTRANSFERASE"/>
    <property type="match status" value="1"/>
</dbReference>
<dbReference type="AlphaFoldDB" id="A0A3M7TR76"/>
<accession>A0A3M7TR76</accession>
<evidence type="ECO:0000256" key="3">
    <source>
        <dbReference type="ARBA" id="ARBA00022691"/>
    </source>
</evidence>
<reference evidence="6 7" key="1">
    <citation type="submission" date="2018-10" db="EMBL/GenBank/DDBJ databases">
        <title>Bacillus Keqinensis sp. nov., a moderately halophilic bacterium isolated from a saline-alkaline lake.</title>
        <authorList>
            <person name="Wang H."/>
        </authorList>
    </citation>
    <scope>NUCLEOTIDE SEQUENCE [LARGE SCALE GENOMIC DNA]</scope>
    <source>
        <strain evidence="6 7">KQ-3</strain>
    </source>
</reference>
<evidence type="ECO:0000313" key="6">
    <source>
        <dbReference type="EMBL" id="RNA67931.1"/>
    </source>
</evidence>
<dbReference type="InterPro" id="IPR041532">
    <property type="entry name" value="RlmI-like_PUA"/>
</dbReference>
<sequence length="396" mass="45193">MTEMTLKIKQKFSHKFKQGQPLIFKEAIANLDSLKEEGTIVSLEDERGGFLGRGYYGRQNKGYGWMLTQKQKEQIDQEFFERKFAKAWSKRKSFFNNPDTTAFRLVNGEGDGLGGLTIDYFDGFLLLNWYSEGIYCFKDEVIEALERTVDFKGIYEKKRFNTGGKYIDDDDFVTGERGEFPLIIKENGIQFAVYLNEGAMVGVFLDQRDVRRKIRNHYSEGKTVLNTFSYTGAFSVAAALGGARETTSVDLANRSYEKTVEQFAINGIDYEAQKIVVQDVFDYFNYAVKKGLSFDTVVLDPPSFARSKKKTFSAEKDYKDLLKQSIAITEKDGVIVASTNAGKVPMARFKGFIDQAFKETGHKYAILEEFTLPHDFAVDPKFPQGNYLKVVFVRKR</sequence>
<dbReference type="InterPro" id="IPR015947">
    <property type="entry name" value="PUA-like_sf"/>
</dbReference>
<dbReference type="CDD" id="cd11572">
    <property type="entry name" value="RlmI_M_like"/>
    <property type="match status" value="1"/>
</dbReference>
<evidence type="ECO:0000256" key="1">
    <source>
        <dbReference type="ARBA" id="ARBA00022603"/>
    </source>
</evidence>
<keyword evidence="2 6" id="KW-0808">Transferase</keyword>
<keyword evidence="7" id="KW-1185">Reference proteome</keyword>
<name>A0A3M7TR76_9BACI</name>
<dbReference type="InterPro" id="IPR036974">
    <property type="entry name" value="PUA_sf"/>
</dbReference>
<evidence type="ECO:0000259" key="5">
    <source>
        <dbReference type="Pfam" id="PF17785"/>
    </source>
</evidence>
<proteinExistence type="predicted"/>
<keyword evidence="3" id="KW-0949">S-adenosyl-L-methionine</keyword>
<feature type="domain" description="RlmI-like PUA" evidence="5">
    <location>
        <begin position="6"/>
        <end position="69"/>
    </location>
</feature>
<dbReference type="Proteomes" id="UP000278746">
    <property type="component" value="Unassembled WGS sequence"/>
</dbReference>
<feature type="domain" description="S-adenosylmethionine-dependent methyltransferase" evidence="4">
    <location>
        <begin position="116"/>
        <end position="342"/>
    </location>
</feature>
<dbReference type="SUPFAM" id="SSF88697">
    <property type="entry name" value="PUA domain-like"/>
    <property type="match status" value="1"/>
</dbReference>
<dbReference type="SUPFAM" id="SSF53335">
    <property type="entry name" value="S-adenosyl-L-methionine-dependent methyltransferases"/>
    <property type="match status" value="1"/>
</dbReference>
<dbReference type="Pfam" id="PF10672">
    <property type="entry name" value="Methyltrans_SAM"/>
    <property type="match status" value="1"/>
</dbReference>
<evidence type="ECO:0000313" key="7">
    <source>
        <dbReference type="Proteomes" id="UP000278746"/>
    </source>
</evidence>
<dbReference type="OrthoDB" id="9805492at2"/>
<dbReference type="InterPro" id="IPR029063">
    <property type="entry name" value="SAM-dependent_MTases_sf"/>
</dbReference>
<evidence type="ECO:0000256" key="2">
    <source>
        <dbReference type="ARBA" id="ARBA00022679"/>
    </source>
</evidence>
<dbReference type="EMBL" id="RHIB01000002">
    <property type="protein sequence ID" value="RNA67931.1"/>
    <property type="molecule type" value="Genomic_DNA"/>
</dbReference>
<keyword evidence="1 6" id="KW-0489">Methyltransferase</keyword>
<dbReference type="GO" id="GO:0003723">
    <property type="term" value="F:RNA binding"/>
    <property type="evidence" value="ECO:0007669"/>
    <property type="project" value="InterPro"/>
</dbReference>
<organism evidence="6 7">
    <name type="scientific">Alteribacter keqinensis</name>
    <dbReference type="NCBI Taxonomy" id="2483800"/>
    <lineage>
        <taxon>Bacteria</taxon>
        <taxon>Bacillati</taxon>
        <taxon>Bacillota</taxon>
        <taxon>Bacilli</taxon>
        <taxon>Bacillales</taxon>
        <taxon>Bacillaceae</taxon>
        <taxon>Alteribacter</taxon>
    </lineage>
</organism>
<dbReference type="RefSeq" id="WP_122899822.1">
    <property type="nucleotide sequence ID" value="NZ_RHIB01000002.1"/>
</dbReference>